<dbReference type="AlphaFoldDB" id="A0AAD1TW93"/>
<organism evidence="1 2">
    <name type="scientific">Citrobacter freundii</name>
    <dbReference type="NCBI Taxonomy" id="546"/>
    <lineage>
        <taxon>Bacteria</taxon>
        <taxon>Pseudomonadati</taxon>
        <taxon>Pseudomonadota</taxon>
        <taxon>Gammaproteobacteria</taxon>
        <taxon>Enterobacterales</taxon>
        <taxon>Enterobacteriaceae</taxon>
        <taxon>Citrobacter</taxon>
        <taxon>Citrobacter freundii complex</taxon>
    </lineage>
</organism>
<reference evidence="1" key="1">
    <citation type="submission" date="2022-05" db="EMBL/GenBank/DDBJ databases">
        <authorList>
            <person name="Alioto T."/>
            <person name="Alioto T."/>
            <person name="Gomez Garrido J."/>
        </authorList>
    </citation>
    <scope>NUCLEOTIDE SEQUENCE</scope>
    <source>
        <strain evidence="1">112</strain>
    </source>
</reference>
<dbReference type="Proteomes" id="UP000789647">
    <property type="component" value="Chromosome"/>
</dbReference>
<evidence type="ECO:0008006" key="3">
    <source>
        <dbReference type="Google" id="ProtNLM"/>
    </source>
</evidence>
<dbReference type="InterPro" id="IPR051220">
    <property type="entry name" value="TFA_Chaperone"/>
</dbReference>
<dbReference type="Pfam" id="PF02413">
    <property type="entry name" value="Caudo_TAP"/>
    <property type="match status" value="1"/>
</dbReference>
<protein>
    <recommendedName>
        <fullName evidence="3">Tail fiber assembly protein</fullName>
    </recommendedName>
</protein>
<evidence type="ECO:0000313" key="2">
    <source>
        <dbReference type="Proteomes" id="UP000789647"/>
    </source>
</evidence>
<accession>A0AAD1TW93</accession>
<dbReference type="InterPro" id="IPR003458">
    <property type="entry name" value="Phage_T4_Gp38_tail_assem"/>
</dbReference>
<proteinExistence type="predicted"/>
<sequence length="195" mass="22168">MQFFKRFTRYHPVEAEQAELAEKHNVMFLRSEDGTDWYEAQKKFATDTMKLVIDDEGIIRSFSRDITTLWPVDKSVAEVAYTTSFDDVWIDGGWQYRDGKVSPRVYSQSELVEQAERIKSSLLAEAMAAIAPLERAVKLGIATSEETGLLEIWERYSVMVNRVDTSKPEWPTPPGNQNVGLVETINRAAQVSTAK</sequence>
<dbReference type="PANTHER" id="PTHR34413">
    <property type="entry name" value="PROPHAGE TAIL FIBER ASSEMBLY PROTEIN HOMOLOG TFAE-RELATED-RELATED"/>
    <property type="match status" value="1"/>
</dbReference>
<dbReference type="RefSeq" id="WP_230137987.1">
    <property type="nucleotide sequence ID" value="NZ_OW995941.1"/>
</dbReference>
<dbReference type="PANTHER" id="PTHR34413:SF2">
    <property type="entry name" value="PROPHAGE TAIL FIBER ASSEMBLY PROTEIN HOMOLOG TFAE-RELATED"/>
    <property type="match status" value="1"/>
</dbReference>
<evidence type="ECO:0000313" key="1">
    <source>
        <dbReference type="EMBL" id="CAH6582273.1"/>
    </source>
</evidence>
<gene>
    <name evidence="1" type="ORF">AI2935V1_1919</name>
</gene>
<dbReference type="EMBL" id="OW995941">
    <property type="protein sequence ID" value="CAH6582273.1"/>
    <property type="molecule type" value="Genomic_DNA"/>
</dbReference>
<name>A0AAD1TW93_CITFR</name>